<keyword evidence="6" id="KW-0560">Oxidoreductase</keyword>
<dbReference type="NCBIfam" id="TIGR01988">
    <property type="entry name" value="Ubi-OHases"/>
    <property type="match status" value="1"/>
</dbReference>
<sequence length="420" mass="44628">MSPSRASHDVLIAGGGMVGATLALALGRLGWRVALVEPAGFSGQDSPSFDERATALSWSSRQLFSTLGLWDAMAADSAAIEHIHVSEQGRFGRSRLHAGDLDVDALGHVVPNRAIGRELLAALADEALVETVTAGATGELEQDDDGVSLVLDGGDSLRGRLLVIADGARSRLRQSLGMPVHSVEFPHSGLVANVSVERDSGGWAYERFTSDGPLAMLPLPADQSGRPRMNLVMSVAHDQVEPVRSMTDAELLARIQRSFGYHLGRLLSVGERAIYPLNQVGARQLLAGRCLLAGNAAMALHPVAGQGFNLALRGVADLAEQLSLLDPNRDDPAQPDRLAALERRRLEDIRRTAMMTRLLVEGFTLQGPGLAKLRSLLLGVFDRTPLASRRFARLGMGRVSGLPGPSRGIPLAGPSDKGSP</sequence>
<dbReference type="InterPro" id="IPR010971">
    <property type="entry name" value="UbiH/COQ6"/>
</dbReference>
<comment type="cofactor">
    <cofactor evidence="1">
        <name>FAD</name>
        <dbReference type="ChEBI" id="CHEBI:57692"/>
    </cofactor>
</comment>
<dbReference type="InterPro" id="IPR051205">
    <property type="entry name" value="UbiH/COQ6_monooxygenase"/>
</dbReference>
<feature type="domain" description="FAD-binding" evidence="8">
    <location>
        <begin position="9"/>
        <end position="324"/>
    </location>
</feature>
<evidence type="ECO:0000256" key="3">
    <source>
        <dbReference type="ARBA" id="ARBA00005349"/>
    </source>
</evidence>
<dbReference type="RefSeq" id="WP_346052914.1">
    <property type="nucleotide sequence ID" value="NZ_JAYGII010000040.1"/>
</dbReference>
<proteinExistence type="inferred from homology"/>
<reference evidence="9 10" key="1">
    <citation type="submission" date="2023-12" db="EMBL/GenBank/DDBJ databases">
        <title>Whole-genome sequencing of halo(alkali)philic microorganisms from hypersaline lakes.</title>
        <authorList>
            <person name="Sorokin D.Y."/>
            <person name="Merkel A.Y."/>
            <person name="Messina E."/>
            <person name="Yakimov M."/>
        </authorList>
    </citation>
    <scope>NUCLEOTIDE SEQUENCE [LARGE SCALE GENOMIC DNA]</scope>
    <source>
        <strain evidence="9 10">AB-CW1</strain>
    </source>
</reference>
<evidence type="ECO:0000313" key="9">
    <source>
        <dbReference type="EMBL" id="MEA5446572.1"/>
    </source>
</evidence>
<evidence type="ECO:0000256" key="2">
    <source>
        <dbReference type="ARBA" id="ARBA00004749"/>
    </source>
</evidence>
<dbReference type="Gene3D" id="3.50.50.60">
    <property type="entry name" value="FAD/NAD(P)-binding domain"/>
    <property type="match status" value="2"/>
</dbReference>
<protein>
    <submittedName>
        <fullName evidence="9">FAD-dependent monooxygenase</fullName>
    </submittedName>
</protein>
<evidence type="ECO:0000256" key="1">
    <source>
        <dbReference type="ARBA" id="ARBA00001974"/>
    </source>
</evidence>
<keyword evidence="5" id="KW-0274">FAD</keyword>
<dbReference type="InterPro" id="IPR036188">
    <property type="entry name" value="FAD/NAD-bd_sf"/>
</dbReference>
<evidence type="ECO:0000313" key="10">
    <source>
        <dbReference type="Proteomes" id="UP001302316"/>
    </source>
</evidence>
<dbReference type="GO" id="GO:0008681">
    <property type="term" value="F:2-octaprenyl-6-methoxyphenol hydroxylase activity"/>
    <property type="evidence" value="ECO:0007669"/>
    <property type="project" value="TreeGrafter"/>
</dbReference>
<dbReference type="EMBL" id="JAYGII010000040">
    <property type="protein sequence ID" value="MEA5446572.1"/>
    <property type="molecule type" value="Genomic_DNA"/>
</dbReference>
<evidence type="ECO:0000259" key="8">
    <source>
        <dbReference type="Pfam" id="PF01494"/>
    </source>
</evidence>
<dbReference type="Pfam" id="PF01494">
    <property type="entry name" value="FAD_binding_3"/>
    <property type="match status" value="1"/>
</dbReference>
<keyword evidence="4" id="KW-0285">Flavoprotein</keyword>
<evidence type="ECO:0000256" key="5">
    <source>
        <dbReference type="ARBA" id="ARBA00022827"/>
    </source>
</evidence>
<dbReference type="PANTHER" id="PTHR43876">
    <property type="entry name" value="UBIQUINONE BIOSYNTHESIS MONOOXYGENASE COQ6, MITOCHONDRIAL"/>
    <property type="match status" value="1"/>
</dbReference>
<evidence type="ECO:0000256" key="4">
    <source>
        <dbReference type="ARBA" id="ARBA00022630"/>
    </source>
</evidence>
<dbReference type="SUPFAM" id="SSF51905">
    <property type="entry name" value="FAD/NAD(P)-binding domain"/>
    <property type="match status" value="1"/>
</dbReference>
<comment type="pathway">
    <text evidence="2">Cofactor biosynthesis; ubiquinone biosynthesis.</text>
</comment>
<dbReference type="GO" id="GO:0006744">
    <property type="term" value="P:ubiquinone biosynthetic process"/>
    <property type="evidence" value="ECO:0007669"/>
    <property type="project" value="InterPro"/>
</dbReference>
<keyword evidence="7 9" id="KW-0503">Monooxygenase</keyword>
<gene>
    <name evidence="9" type="ORF">VCB98_12165</name>
</gene>
<dbReference type="PANTHER" id="PTHR43876:SF8">
    <property type="entry name" value="2-OCTAPRENYL-6-METHOXYPHENOL HYDROXYLASE"/>
    <property type="match status" value="1"/>
</dbReference>
<dbReference type="GO" id="GO:0071949">
    <property type="term" value="F:FAD binding"/>
    <property type="evidence" value="ECO:0007669"/>
    <property type="project" value="InterPro"/>
</dbReference>
<dbReference type="Proteomes" id="UP001302316">
    <property type="component" value="Unassembled WGS sequence"/>
</dbReference>
<keyword evidence="10" id="KW-1185">Reference proteome</keyword>
<organism evidence="9 10">
    <name type="scientific">Natronospira elongata</name>
    <dbReference type="NCBI Taxonomy" id="3110268"/>
    <lineage>
        <taxon>Bacteria</taxon>
        <taxon>Pseudomonadati</taxon>
        <taxon>Pseudomonadota</taxon>
        <taxon>Gammaproteobacteria</taxon>
        <taxon>Natronospirales</taxon>
        <taxon>Natronospiraceae</taxon>
        <taxon>Natronospira</taxon>
    </lineage>
</organism>
<dbReference type="AlphaFoldDB" id="A0AAP6JHD2"/>
<dbReference type="PRINTS" id="PR00420">
    <property type="entry name" value="RNGMNOXGNASE"/>
</dbReference>
<dbReference type="InterPro" id="IPR002938">
    <property type="entry name" value="FAD-bd"/>
</dbReference>
<accession>A0AAP6JHD2</accession>
<comment type="caution">
    <text evidence="9">The sequence shown here is derived from an EMBL/GenBank/DDBJ whole genome shotgun (WGS) entry which is preliminary data.</text>
</comment>
<evidence type="ECO:0000256" key="6">
    <source>
        <dbReference type="ARBA" id="ARBA00023002"/>
    </source>
</evidence>
<comment type="similarity">
    <text evidence="3">Belongs to the UbiH/COQ6 family.</text>
</comment>
<evidence type="ECO:0000256" key="7">
    <source>
        <dbReference type="ARBA" id="ARBA00023033"/>
    </source>
</evidence>
<name>A0AAP6JHD2_9GAMM</name>